<keyword evidence="3" id="KW-1185">Reference proteome</keyword>
<protein>
    <submittedName>
        <fullName evidence="2">2336_t:CDS:1</fullName>
    </submittedName>
</protein>
<feature type="region of interest" description="Disordered" evidence="1">
    <location>
        <begin position="1"/>
        <end position="20"/>
    </location>
</feature>
<evidence type="ECO:0000313" key="2">
    <source>
        <dbReference type="EMBL" id="CAG8841633.1"/>
    </source>
</evidence>
<gene>
    <name evidence="2" type="ORF">GMARGA_LOCUS35534</name>
</gene>
<evidence type="ECO:0000313" key="3">
    <source>
        <dbReference type="Proteomes" id="UP000789901"/>
    </source>
</evidence>
<organism evidence="2 3">
    <name type="scientific">Gigaspora margarita</name>
    <dbReference type="NCBI Taxonomy" id="4874"/>
    <lineage>
        <taxon>Eukaryota</taxon>
        <taxon>Fungi</taxon>
        <taxon>Fungi incertae sedis</taxon>
        <taxon>Mucoromycota</taxon>
        <taxon>Glomeromycotina</taxon>
        <taxon>Glomeromycetes</taxon>
        <taxon>Diversisporales</taxon>
        <taxon>Gigasporaceae</taxon>
        <taxon>Gigaspora</taxon>
    </lineage>
</organism>
<proteinExistence type="predicted"/>
<comment type="caution">
    <text evidence="2">The sequence shown here is derived from an EMBL/GenBank/DDBJ whole genome shotgun (WGS) entry which is preliminary data.</text>
</comment>
<sequence>MTDQSITEQHTGTTDLGTNTSVLLQEDSESELEIILVSYLSCDLQINTSVLK</sequence>
<dbReference type="EMBL" id="CAJVQB010066383">
    <property type="protein sequence ID" value="CAG8841633.1"/>
    <property type="molecule type" value="Genomic_DNA"/>
</dbReference>
<name>A0ABN7WV51_GIGMA</name>
<reference evidence="2 3" key="1">
    <citation type="submission" date="2021-06" db="EMBL/GenBank/DDBJ databases">
        <authorList>
            <person name="Kallberg Y."/>
            <person name="Tangrot J."/>
            <person name="Rosling A."/>
        </authorList>
    </citation>
    <scope>NUCLEOTIDE SEQUENCE [LARGE SCALE GENOMIC DNA]</scope>
    <source>
        <strain evidence="2 3">120-4 pot B 10/14</strain>
    </source>
</reference>
<evidence type="ECO:0000256" key="1">
    <source>
        <dbReference type="SAM" id="MobiDB-lite"/>
    </source>
</evidence>
<accession>A0ABN7WV51</accession>
<feature type="non-terminal residue" evidence="2">
    <location>
        <position position="52"/>
    </location>
</feature>
<dbReference type="Proteomes" id="UP000789901">
    <property type="component" value="Unassembled WGS sequence"/>
</dbReference>